<feature type="active site" description="Nucleophile" evidence="6">
    <location>
        <position position="231"/>
    </location>
</feature>
<evidence type="ECO:0000256" key="3">
    <source>
        <dbReference type="ARBA" id="ARBA00022960"/>
    </source>
</evidence>
<dbReference type="AlphaFoldDB" id="C2JVD0"/>
<dbReference type="EMBL" id="ACIZ01000040">
    <property type="protein sequence ID" value="EEN80985.1"/>
    <property type="molecule type" value="Genomic_DNA"/>
</dbReference>
<evidence type="ECO:0000259" key="8">
    <source>
        <dbReference type="PROSITE" id="PS52029"/>
    </source>
</evidence>
<dbReference type="GO" id="GO:0008360">
    <property type="term" value="P:regulation of cell shape"/>
    <property type="evidence" value="ECO:0007669"/>
    <property type="project" value="UniProtKB-UniRule"/>
</dbReference>
<evidence type="ECO:0000256" key="5">
    <source>
        <dbReference type="ARBA" id="ARBA00023316"/>
    </source>
</evidence>
<dbReference type="SUPFAM" id="SSF141523">
    <property type="entry name" value="L,D-transpeptidase catalytic domain-like"/>
    <property type="match status" value="1"/>
</dbReference>
<dbReference type="PANTHER" id="PTHR30582">
    <property type="entry name" value="L,D-TRANSPEPTIDASE"/>
    <property type="match status" value="1"/>
</dbReference>
<keyword evidence="7" id="KW-0472">Membrane</keyword>
<evidence type="ECO:0000256" key="1">
    <source>
        <dbReference type="ARBA" id="ARBA00004752"/>
    </source>
</evidence>
<proteinExistence type="predicted"/>
<feature type="transmembrane region" description="Helical" evidence="7">
    <location>
        <begin position="54"/>
        <end position="74"/>
    </location>
</feature>
<comment type="pathway">
    <text evidence="1 6">Cell wall biogenesis; peptidoglycan biosynthesis.</text>
</comment>
<evidence type="ECO:0000256" key="2">
    <source>
        <dbReference type="ARBA" id="ARBA00022679"/>
    </source>
</evidence>
<dbReference type="Proteomes" id="UP000004525">
    <property type="component" value="Unassembled WGS sequence"/>
</dbReference>
<keyword evidence="7" id="KW-1133">Transmembrane helix</keyword>
<dbReference type="GO" id="GO:0018104">
    <property type="term" value="P:peptidoglycan-protein cross-linking"/>
    <property type="evidence" value="ECO:0007669"/>
    <property type="project" value="TreeGrafter"/>
</dbReference>
<keyword evidence="7" id="KW-0812">Transmembrane</keyword>
<evidence type="ECO:0000256" key="6">
    <source>
        <dbReference type="PROSITE-ProRule" id="PRU01373"/>
    </source>
</evidence>
<feature type="active site" description="Proton donor/acceptor" evidence="6">
    <location>
        <position position="204"/>
    </location>
</feature>
<dbReference type="InterPro" id="IPR038063">
    <property type="entry name" value="Transpep_catalytic_dom"/>
</dbReference>
<feature type="domain" description="L,D-TPase catalytic" evidence="8">
    <location>
        <begin position="132"/>
        <end position="255"/>
    </location>
</feature>
<dbReference type="Gene3D" id="2.40.440.10">
    <property type="entry name" value="L,D-transpeptidase catalytic domain-like"/>
    <property type="match status" value="1"/>
</dbReference>
<dbReference type="CDD" id="cd16913">
    <property type="entry name" value="YkuD_like"/>
    <property type="match status" value="1"/>
</dbReference>
<protein>
    <submittedName>
        <fullName evidence="9">ErfK/YbiS/YcfS/YnhG</fullName>
    </submittedName>
</protein>
<name>C2JVD0_LACRM</name>
<evidence type="ECO:0000313" key="9">
    <source>
        <dbReference type="EMBL" id="EEN80985.1"/>
    </source>
</evidence>
<keyword evidence="5 6" id="KW-0961">Cell wall biogenesis/degradation</keyword>
<keyword evidence="2" id="KW-0808">Transferase</keyword>
<organism evidence="9 10">
    <name type="scientific">Lacticaseibacillus rhamnosus (strain LMS2-1)</name>
    <dbReference type="NCBI Taxonomy" id="525361"/>
    <lineage>
        <taxon>Bacteria</taxon>
        <taxon>Bacillati</taxon>
        <taxon>Bacillota</taxon>
        <taxon>Bacilli</taxon>
        <taxon>Lactobacillales</taxon>
        <taxon>Lactobacillaceae</taxon>
        <taxon>Lacticaseibacillus</taxon>
    </lineage>
</organism>
<dbReference type="HOGENOM" id="CLU_089260_0_1_9"/>
<reference evidence="9" key="1">
    <citation type="submission" date="2009-01" db="EMBL/GenBank/DDBJ databases">
        <authorList>
            <person name="Qin X."/>
            <person name="Bachman B."/>
            <person name="Battles P."/>
            <person name="Bell A."/>
            <person name="Bess C."/>
            <person name="Bickham C."/>
            <person name="Chaboub L."/>
            <person name="Chen D."/>
            <person name="Coyle M."/>
            <person name="Deiros D.R."/>
            <person name="Dinh H."/>
            <person name="Forbes L."/>
            <person name="Fowler G."/>
            <person name="Francisco L."/>
            <person name="Fu Q."/>
            <person name="Gubbala S."/>
            <person name="Hale W."/>
            <person name="Han Y."/>
            <person name="Hemphill L."/>
            <person name="Highlander S.K."/>
            <person name="Hirani K."/>
            <person name="Hogues M."/>
            <person name="Jackson L."/>
            <person name="Jakkamsetti A."/>
            <person name="Javaid M."/>
            <person name="Jiang H."/>
            <person name="Korchina V."/>
            <person name="Kovar C."/>
            <person name="Lara F."/>
            <person name="Lee S."/>
            <person name="Mata R."/>
            <person name="Mathew T."/>
            <person name="Moen C."/>
            <person name="Morales K."/>
            <person name="Munidasa M."/>
            <person name="Nazareth L."/>
            <person name="Ngo R."/>
            <person name="Nguyen L."/>
            <person name="Okwuonu G."/>
            <person name="Ongeri F."/>
            <person name="Patil S."/>
            <person name="Petrosino J."/>
            <person name="Pham C."/>
            <person name="Pham P."/>
            <person name="Pu L.-L."/>
            <person name="Puazo M."/>
            <person name="Raj R."/>
            <person name="Reid J."/>
            <person name="Rouhana J."/>
            <person name="Saada N."/>
            <person name="Shang Y."/>
            <person name="Simmons D."/>
            <person name="Thornton R."/>
            <person name="Warren J."/>
            <person name="Weissenberger G."/>
            <person name="Zhang J."/>
            <person name="Zhang L."/>
            <person name="Zhou C."/>
            <person name="Zhu D."/>
            <person name="Muzny D."/>
            <person name="Worley K."/>
            <person name="Gibbs R."/>
        </authorList>
    </citation>
    <scope>NUCLEOTIDE SEQUENCE [LARGE SCALE GENOMIC DNA]</scope>
    <source>
        <strain evidence="9">LMS2-1</strain>
    </source>
</reference>
<dbReference type="GO" id="GO:0071555">
    <property type="term" value="P:cell wall organization"/>
    <property type="evidence" value="ECO:0007669"/>
    <property type="project" value="UniProtKB-UniRule"/>
</dbReference>
<keyword evidence="10" id="KW-1185">Reference proteome</keyword>
<dbReference type="PANTHER" id="PTHR30582:SF2">
    <property type="entry name" value="L,D-TRANSPEPTIDASE YCIB-RELATED"/>
    <property type="match status" value="1"/>
</dbReference>
<dbReference type="Pfam" id="PF03734">
    <property type="entry name" value="YkuD"/>
    <property type="match status" value="1"/>
</dbReference>
<evidence type="ECO:0000256" key="7">
    <source>
        <dbReference type="SAM" id="Phobius"/>
    </source>
</evidence>
<dbReference type="InterPro" id="IPR050979">
    <property type="entry name" value="LD-transpeptidase"/>
</dbReference>
<keyword evidence="3 6" id="KW-0133">Cell shape</keyword>
<accession>C2JVD0</accession>
<dbReference type="UniPathway" id="UPA00219"/>
<dbReference type="PROSITE" id="PS52029">
    <property type="entry name" value="LD_TPASE"/>
    <property type="match status" value="1"/>
</dbReference>
<dbReference type="GO" id="GO:0016740">
    <property type="term" value="F:transferase activity"/>
    <property type="evidence" value="ECO:0007669"/>
    <property type="project" value="UniProtKB-KW"/>
</dbReference>
<gene>
    <name evidence="9" type="ORF">HMPREF0539_0864</name>
</gene>
<dbReference type="InterPro" id="IPR005490">
    <property type="entry name" value="LD_TPept_cat_dom"/>
</dbReference>
<keyword evidence="4 6" id="KW-0573">Peptidoglycan synthesis</keyword>
<dbReference type="GO" id="GO:0071972">
    <property type="term" value="F:peptidoglycan L,D-transpeptidase activity"/>
    <property type="evidence" value="ECO:0007669"/>
    <property type="project" value="TreeGrafter"/>
</dbReference>
<sequence length="255" mass="29024">MNSEVVLFLLLQMHQVRIERMLHVKRITELMHHLAAMMHYLHSHHLKPKYRNRLLFIAVFITVCLIAVFTGQHAKESASTASSYASVTKLAKTNHTPSYTAAEITRVTPKKIDWKAPSESRPYPDVSKHPNLSLHVNLKKQRVFIKDGSKTLYTMYASTGIDDTTPHGDFTIQDERGYEFFNPNEQMGAHYYTSFYLHGTYLFHSVPTDVNGNYIQSEAAKLGKKPGSHGCVRLSISDAKWIYEHIPTGTPVSIH</sequence>
<evidence type="ECO:0000256" key="4">
    <source>
        <dbReference type="ARBA" id="ARBA00022984"/>
    </source>
</evidence>
<evidence type="ECO:0000313" key="10">
    <source>
        <dbReference type="Proteomes" id="UP000004525"/>
    </source>
</evidence>
<comment type="caution">
    <text evidence="9">The sequence shown here is derived from an EMBL/GenBank/DDBJ whole genome shotgun (WGS) entry which is preliminary data.</text>
</comment>
<dbReference type="GO" id="GO:0005576">
    <property type="term" value="C:extracellular region"/>
    <property type="evidence" value="ECO:0007669"/>
    <property type="project" value="TreeGrafter"/>
</dbReference>